<dbReference type="RefSeq" id="WP_228351679.1">
    <property type="nucleotide sequence ID" value="NZ_JACEGA010000001.1"/>
</dbReference>
<proteinExistence type="predicted"/>
<organism evidence="3 4">
    <name type="scientific">Variimorphobacter saccharofermentans</name>
    <dbReference type="NCBI Taxonomy" id="2755051"/>
    <lineage>
        <taxon>Bacteria</taxon>
        <taxon>Bacillati</taxon>
        <taxon>Bacillota</taxon>
        <taxon>Clostridia</taxon>
        <taxon>Lachnospirales</taxon>
        <taxon>Lachnospiraceae</taxon>
        <taxon>Variimorphobacter</taxon>
    </lineage>
</organism>
<accession>A0A839JY77</accession>
<evidence type="ECO:0000313" key="4">
    <source>
        <dbReference type="Proteomes" id="UP000574276"/>
    </source>
</evidence>
<keyword evidence="1" id="KW-0408">Iron</keyword>
<dbReference type="EMBL" id="JACEGA010000001">
    <property type="protein sequence ID" value="MBB2181942.1"/>
    <property type="molecule type" value="Genomic_DNA"/>
</dbReference>
<evidence type="ECO:0000259" key="2">
    <source>
        <dbReference type="SMART" id="SM00899"/>
    </source>
</evidence>
<dbReference type="Proteomes" id="UP000574276">
    <property type="component" value="Unassembled WGS sequence"/>
</dbReference>
<evidence type="ECO:0000256" key="1">
    <source>
        <dbReference type="ARBA" id="ARBA00023004"/>
    </source>
</evidence>
<dbReference type="Gene3D" id="2.30.30.90">
    <property type="match status" value="1"/>
</dbReference>
<gene>
    <name evidence="3" type="ORF">H0486_03515</name>
</gene>
<protein>
    <submittedName>
        <fullName evidence="3">Ferrous iron transport protein A</fullName>
    </submittedName>
</protein>
<dbReference type="SUPFAM" id="SSF50037">
    <property type="entry name" value="C-terminal domain of transcriptional repressors"/>
    <property type="match status" value="1"/>
</dbReference>
<dbReference type="AlphaFoldDB" id="A0A839JY77"/>
<keyword evidence="4" id="KW-1185">Reference proteome</keyword>
<dbReference type="SMART" id="SM00899">
    <property type="entry name" value="FeoA"/>
    <property type="match status" value="1"/>
</dbReference>
<dbReference type="InterPro" id="IPR007167">
    <property type="entry name" value="Fe-transptr_FeoA-like"/>
</dbReference>
<sequence>MTLKNGVIGSSYTVSSLDLDLVTMRRLEALGLTKGTKVRILNRNRVGSVILMVRGSRLALGSKIAGAILTKEASA</sequence>
<evidence type="ECO:0000313" key="3">
    <source>
        <dbReference type="EMBL" id="MBB2181942.1"/>
    </source>
</evidence>
<reference evidence="3 4" key="1">
    <citation type="submission" date="2020-07" db="EMBL/GenBank/DDBJ databases">
        <title>Characterization and genome sequencing of isolate MD1, a novel member within the family Lachnospiraceae.</title>
        <authorList>
            <person name="Rettenmaier R."/>
            <person name="Di Bello L."/>
            <person name="Zinser C."/>
            <person name="Scheitz K."/>
            <person name="Liebl W."/>
            <person name="Zverlov V."/>
        </authorList>
    </citation>
    <scope>NUCLEOTIDE SEQUENCE [LARGE SCALE GENOMIC DNA]</scope>
    <source>
        <strain evidence="3 4">MD1</strain>
    </source>
</reference>
<feature type="domain" description="Ferrous iron transporter FeoA-like" evidence="2">
    <location>
        <begin position="1"/>
        <end position="72"/>
    </location>
</feature>
<dbReference type="InterPro" id="IPR008988">
    <property type="entry name" value="Transcriptional_repressor_C"/>
</dbReference>
<dbReference type="Pfam" id="PF04023">
    <property type="entry name" value="FeoA"/>
    <property type="match status" value="1"/>
</dbReference>
<name>A0A839JY77_9FIRM</name>
<comment type="caution">
    <text evidence="3">The sequence shown here is derived from an EMBL/GenBank/DDBJ whole genome shotgun (WGS) entry which is preliminary data.</text>
</comment>
<dbReference type="InterPro" id="IPR038157">
    <property type="entry name" value="FeoA_core_dom"/>
</dbReference>
<dbReference type="GO" id="GO:0046914">
    <property type="term" value="F:transition metal ion binding"/>
    <property type="evidence" value="ECO:0007669"/>
    <property type="project" value="InterPro"/>
</dbReference>